<organism evidence="12 13">
    <name type="scientific">Zhenhengia yiwuensis</name>
    <dbReference type="NCBI Taxonomy" id="2763666"/>
    <lineage>
        <taxon>Bacteria</taxon>
        <taxon>Bacillati</taxon>
        <taxon>Bacillota</taxon>
        <taxon>Clostridia</taxon>
        <taxon>Lachnospirales</taxon>
        <taxon>Lachnospiraceae</taxon>
        <taxon>Zhenhengia</taxon>
    </lineage>
</organism>
<gene>
    <name evidence="10" type="primary">accA</name>
    <name evidence="12" type="ORF">H8718_14555</name>
</gene>
<dbReference type="NCBIfam" id="NF041504">
    <property type="entry name" value="AccA_sub"/>
    <property type="match status" value="1"/>
</dbReference>
<reference evidence="12" key="1">
    <citation type="submission" date="2020-08" db="EMBL/GenBank/DDBJ databases">
        <title>Genome public.</title>
        <authorList>
            <person name="Liu C."/>
            <person name="Sun Q."/>
        </authorList>
    </citation>
    <scope>NUCLEOTIDE SEQUENCE</scope>
    <source>
        <strain evidence="12">NSJ-12</strain>
    </source>
</reference>
<evidence type="ECO:0000256" key="4">
    <source>
        <dbReference type="ARBA" id="ARBA00022741"/>
    </source>
</evidence>
<dbReference type="PANTHER" id="PTHR42853:SF3">
    <property type="entry name" value="ACETYL-COENZYME A CARBOXYLASE CARBOXYL TRANSFERASE SUBUNIT ALPHA, CHLOROPLASTIC"/>
    <property type="match status" value="1"/>
</dbReference>
<dbReference type="Proteomes" id="UP000655830">
    <property type="component" value="Unassembled WGS sequence"/>
</dbReference>
<dbReference type="GO" id="GO:0003989">
    <property type="term" value="F:acetyl-CoA carboxylase activity"/>
    <property type="evidence" value="ECO:0007669"/>
    <property type="project" value="InterPro"/>
</dbReference>
<keyword evidence="3 10" id="KW-0808">Transferase</keyword>
<comment type="similarity">
    <text evidence="10">Belongs to the AccA family.</text>
</comment>
<evidence type="ECO:0000313" key="13">
    <source>
        <dbReference type="Proteomes" id="UP000655830"/>
    </source>
</evidence>
<keyword evidence="7 10" id="KW-0443">Lipid metabolism</keyword>
<evidence type="ECO:0000256" key="2">
    <source>
        <dbReference type="ARBA" id="ARBA00022516"/>
    </source>
</evidence>
<protein>
    <recommendedName>
        <fullName evidence="10">Acetyl-coenzyme A carboxylase carboxyl transferase subunit alpha</fullName>
        <shortName evidence="10">ACCase subunit alpha</shortName>
        <shortName evidence="10">Acetyl-CoA carboxylase carboxyltransferase subunit alpha</shortName>
        <ecNumber evidence="10">2.1.3.15</ecNumber>
    </recommendedName>
</protein>
<comment type="function">
    <text evidence="10">Component of the acetyl coenzyme A carboxylase (ACC) complex. First, biotin carboxylase catalyzes the carboxylation of biotin on its carrier protein (BCCP) and then the CO(2) group is transferred by the carboxyltransferase to acetyl-CoA to form malonyl-CoA.</text>
</comment>
<evidence type="ECO:0000256" key="6">
    <source>
        <dbReference type="ARBA" id="ARBA00022840"/>
    </source>
</evidence>
<keyword evidence="8 10" id="KW-0275">Fatty acid biosynthesis</keyword>
<accession>A0A926EJI3</accession>
<keyword evidence="10" id="KW-0963">Cytoplasm</keyword>
<dbReference type="Gene3D" id="3.90.226.10">
    <property type="entry name" value="2-enoyl-CoA Hydratase, Chain A, domain 1"/>
    <property type="match status" value="1"/>
</dbReference>
<dbReference type="InterPro" id="IPR029045">
    <property type="entry name" value="ClpP/crotonase-like_dom_sf"/>
</dbReference>
<dbReference type="PANTHER" id="PTHR42853">
    <property type="entry name" value="ACETYL-COENZYME A CARBOXYLASE CARBOXYL TRANSFERASE SUBUNIT ALPHA"/>
    <property type="match status" value="1"/>
</dbReference>
<keyword evidence="4 10" id="KW-0547">Nucleotide-binding</keyword>
<dbReference type="SUPFAM" id="SSF52096">
    <property type="entry name" value="ClpP/crotonase"/>
    <property type="match status" value="1"/>
</dbReference>
<dbReference type="GO" id="GO:2001295">
    <property type="term" value="P:malonyl-CoA biosynthetic process"/>
    <property type="evidence" value="ECO:0007669"/>
    <property type="project" value="UniProtKB-UniRule"/>
</dbReference>
<dbReference type="NCBIfam" id="TIGR00513">
    <property type="entry name" value="accA"/>
    <property type="match status" value="1"/>
</dbReference>
<dbReference type="HAMAP" id="MF_00823">
    <property type="entry name" value="AcetylCoA_CT_alpha"/>
    <property type="match status" value="1"/>
</dbReference>
<dbReference type="GO" id="GO:0005524">
    <property type="term" value="F:ATP binding"/>
    <property type="evidence" value="ECO:0007669"/>
    <property type="project" value="UniProtKB-KW"/>
</dbReference>
<comment type="subunit">
    <text evidence="10">Acetyl-CoA carboxylase is a heterohexamer composed of biotin carboxyl carrier protein (AccB), biotin carboxylase (AccC) and two subunits each of ACCase subunit alpha (AccA) and ACCase subunit beta (AccD).</text>
</comment>
<dbReference type="EMBL" id="JACRSY010000027">
    <property type="protein sequence ID" value="MBC8580739.1"/>
    <property type="molecule type" value="Genomic_DNA"/>
</dbReference>
<dbReference type="EC" id="2.1.3.15" evidence="10"/>
<keyword evidence="2 10" id="KW-0444">Lipid biosynthesis</keyword>
<feature type="domain" description="CoA carboxyltransferase C-terminal" evidence="11">
    <location>
        <begin position="12"/>
        <end position="259"/>
    </location>
</feature>
<evidence type="ECO:0000256" key="7">
    <source>
        <dbReference type="ARBA" id="ARBA00023098"/>
    </source>
</evidence>
<sequence length="299" mass="34197">MKKKEVHEKRISLESKSHNLQQEWDKVMLARNLGRPKGRYYIENIFNNFIELHGDRYYADDETIIGGIGKIGEHTVTFIVQNKGTNLQENIKRHFGMSYPESYRKANRLMKQAEKFRRPIVCLIDTPGAYCGVEAEVRGQSEAIASTLKQMFCLRVPIISGIIGEGAGSGALTLAIADRVFMQQNAIYSILSPEAFASILWKDVNRKNEALAKMKVTAKELLEDNIIDDILLEPNGGAHKDPEGAASILQQYIITQLNILKQQSPDKLIENRYNRYRVYGLYREEIKCEEVKGMWSRKR</sequence>
<dbReference type="GO" id="GO:0009317">
    <property type="term" value="C:acetyl-CoA carboxylase complex"/>
    <property type="evidence" value="ECO:0007669"/>
    <property type="project" value="InterPro"/>
</dbReference>
<keyword evidence="6 10" id="KW-0067">ATP-binding</keyword>
<dbReference type="PRINTS" id="PR01069">
    <property type="entry name" value="ACCCTRFRASEA"/>
</dbReference>
<comment type="caution">
    <text evidence="12">The sequence shown here is derived from an EMBL/GenBank/DDBJ whole genome shotgun (WGS) entry which is preliminary data.</text>
</comment>
<dbReference type="AlphaFoldDB" id="A0A926EJI3"/>
<dbReference type="InterPro" id="IPR011763">
    <property type="entry name" value="COA_CT_C"/>
</dbReference>
<dbReference type="InterPro" id="IPR001095">
    <property type="entry name" value="Acetyl_CoA_COase_a_su"/>
</dbReference>
<comment type="catalytic activity">
    <reaction evidence="9 10">
        <text>N(6)-carboxybiotinyl-L-lysyl-[protein] + acetyl-CoA = N(6)-biotinyl-L-lysyl-[protein] + malonyl-CoA</text>
        <dbReference type="Rhea" id="RHEA:54728"/>
        <dbReference type="Rhea" id="RHEA-COMP:10505"/>
        <dbReference type="Rhea" id="RHEA-COMP:10506"/>
        <dbReference type="ChEBI" id="CHEBI:57288"/>
        <dbReference type="ChEBI" id="CHEBI:57384"/>
        <dbReference type="ChEBI" id="CHEBI:83144"/>
        <dbReference type="ChEBI" id="CHEBI:83145"/>
        <dbReference type="EC" id="2.1.3.15"/>
    </reaction>
</comment>
<evidence type="ECO:0000256" key="10">
    <source>
        <dbReference type="HAMAP-Rule" id="MF_00823"/>
    </source>
</evidence>
<evidence type="ECO:0000256" key="3">
    <source>
        <dbReference type="ARBA" id="ARBA00022679"/>
    </source>
</evidence>
<comment type="subcellular location">
    <subcellularLocation>
        <location evidence="10">Cytoplasm</location>
    </subcellularLocation>
</comment>
<comment type="pathway">
    <text evidence="1 10">Lipid metabolism; malonyl-CoA biosynthesis; malonyl-CoA from acetyl-CoA: step 1/1.</text>
</comment>
<dbReference type="RefSeq" id="WP_330597731.1">
    <property type="nucleotide sequence ID" value="NZ_JACRSY010000027.1"/>
</dbReference>
<keyword evidence="5 10" id="KW-0276">Fatty acid metabolism</keyword>
<keyword evidence="13" id="KW-1185">Reference proteome</keyword>
<dbReference type="PROSITE" id="PS50989">
    <property type="entry name" value="COA_CT_CTER"/>
    <property type="match status" value="1"/>
</dbReference>
<evidence type="ECO:0000259" key="11">
    <source>
        <dbReference type="PROSITE" id="PS50989"/>
    </source>
</evidence>
<evidence type="ECO:0000256" key="5">
    <source>
        <dbReference type="ARBA" id="ARBA00022832"/>
    </source>
</evidence>
<dbReference type="Pfam" id="PF03255">
    <property type="entry name" value="ACCA"/>
    <property type="match status" value="1"/>
</dbReference>
<evidence type="ECO:0000313" key="12">
    <source>
        <dbReference type="EMBL" id="MBC8580739.1"/>
    </source>
</evidence>
<dbReference type="NCBIfam" id="NF004344">
    <property type="entry name" value="PRK05724.1"/>
    <property type="match status" value="1"/>
</dbReference>
<keyword evidence="12" id="KW-0436">Ligase</keyword>
<evidence type="ECO:0000256" key="1">
    <source>
        <dbReference type="ARBA" id="ARBA00004956"/>
    </source>
</evidence>
<evidence type="ECO:0000256" key="8">
    <source>
        <dbReference type="ARBA" id="ARBA00023160"/>
    </source>
</evidence>
<name>A0A926EJI3_9FIRM</name>
<evidence type="ECO:0000256" key="9">
    <source>
        <dbReference type="ARBA" id="ARBA00049152"/>
    </source>
</evidence>
<dbReference type="GO" id="GO:0016743">
    <property type="term" value="F:carboxyl- or carbamoyltransferase activity"/>
    <property type="evidence" value="ECO:0007669"/>
    <property type="project" value="UniProtKB-UniRule"/>
</dbReference>
<dbReference type="GO" id="GO:0006633">
    <property type="term" value="P:fatty acid biosynthetic process"/>
    <property type="evidence" value="ECO:0007669"/>
    <property type="project" value="UniProtKB-KW"/>
</dbReference>
<proteinExistence type="inferred from homology"/>